<dbReference type="EMBL" id="JBFDAA010000001">
    <property type="protein sequence ID" value="KAL1140759.1"/>
    <property type="molecule type" value="Genomic_DNA"/>
</dbReference>
<reference evidence="1 2" key="1">
    <citation type="submission" date="2024-07" db="EMBL/GenBank/DDBJ databases">
        <title>Chromosome-level genome assembly of the water stick insect Ranatra chinensis (Heteroptera: Nepidae).</title>
        <authorList>
            <person name="Liu X."/>
        </authorList>
    </citation>
    <scope>NUCLEOTIDE SEQUENCE [LARGE SCALE GENOMIC DNA]</scope>
    <source>
        <strain evidence="1">Cailab_2021Rc</strain>
        <tissue evidence="1">Muscle</tissue>
    </source>
</reference>
<comment type="caution">
    <text evidence="1">The sequence shown here is derived from an EMBL/GenBank/DDBJ whole genome shotgun (WGS) entry which is preliminary data.</text>
</comment>
<sequence>MSRGHRLFSLRGGFTGCVWEDIAFISGLEWDSRSVNPVSSNRHPQLITTQVTTVAEIVREVRQISWSLILCLPSTINIDGFRAGDDSQYCSSKSPHEDGHLQVSKLVADTQSANSEMGVMLNVFVDSRRDRIGKWVVGTCPSQADSLQKTRSLSPKKVASLAHDNGPAYCGYPHLLNADDGVHGPKHFLPEQDAGDDEN</sequence>
<name>A0ABD0ZL28_9HEMI</name>
<dbReference type="AlphaFoldDB" id="A0ABD0ZL28"/>
<evidence type="ECO:0008006" key="3">
    <source>
        <dbReference type="Google" id="ProtNLM"/>
    </source>
</evidence>
<accession>A0ABD0ZL28</accession>
<evidence type="ECO:0000313" key="1">
    <source>
        <dbReference type="EMBL" id="KAL1140759.1"/>
    </source>
</evidence>
<keyword evidence="2" id="KW-1185">Reference proteome</keyword>
<organism evidence="1 2">
    <name type="scientific">Ranatra chinensis</name>
    <dbReference type="NCBI Taxonomy" id="642074"/>
    <lineage>
        <taxon>Eukaryota</taxon>
        <taxon>Metazoa</taxon>
        <taxon>Ecdysozoa</taxon>
        <taxon>Arthropoda</taxon>
        <taxon>Hexapoda</taxon>
        <taxon>Insecta</taxon>
        <taxon>Pterygota</taxon>
        <taxon>Neoptera</taxon>
        <taxon>Paraneoptera</taxon>
        <taxon>Hemiptera</taxon>
        <taxon>Heteroptera</taxon>
        <taxon>Panheteroptera</taxon>
        <taxon>Nepomorpha</taxon>
        <taxon>Nepidae</taxon>
        <taxon>Ranatrinae</taxon>
        <taxon>Ranatra</taxon>
    </lineage>
</organism>
<dbReference type="Proteomes" id="UP001558652">
    <property type="component" value="Unassembled WGS sequence"/>
</dbReference>
<proteinExistence type="predicted"/>
<evidence type="ECO:0000313" key="2">
    <source>
        <dbReference type="Proteomes" id="UP001558652"/>
    </source>
</evidence>
<gene>
    <name evidence="1" type="ORF">AAG570_000689</name>
</gene>
<protein>
    <recommendedName>
        <fullName evidence="3">Transposase</fullName>
    </recommendedName>
</protein>